<feature type="compositionally biased region" description="Basic residues" evidence="1">
    <location>
        <begin position="36"/>
        <end position="65"/>
    </location>
</feature>
<feature type="region of interest" description="Disordered" evidence="1">
    <location>
        <begin position="796"/>
        <end position="815"/>
    </location>
</feature>
<evidence type="ECO:0000313" key="2">
    <source>
        <dbReference type="EMBL" id="CAK9001058.1"/>
    </source>
</evidence>
<evidence type="ECO:0000313" key="4">
    <source>
        <dbReference type="Proteomes" id="UP001642464"/>
    </source>
</evidence>
<feature type="region of interest" description="Disordered" evidence="1">
    <location>
        <begin position="272"/>
        <end position="306"/>
    </location>
</feature>
<protein>
    <submittedName>
        <fullName evidence="2">Uncharacterized protein</fullName>
    </submittedName>
</protein>
<dbReference type="Proteomes" id="UP001642464">
    <property type="component" value="Unassembled WGS sequence"/>
</dbReference>
<feature type="compositionally biased region" description="Basic residues" evidence="1">
    <location>
        <begin position="488"/>
        <end position="503"/>
    </location>
</feature>
<name>A0ABP0II81_9DINO</name>
<evidence type="ECO:0000313" key="3">
    <source>
        <dbReference type="EMBL" id="CAK9001092.1"/>
    </source>
</evidence>
<reference evidence="2 4" key="1">
    <citation type="submission" date="2024-02" db="EMBL/GenBank/DDBJ databases">
        <authorList>
            <person name="Chen Y."/>
            <person name="Shah S."/>
            <person name="Dougan E. K."/>
            <person name="Thang M."/>
            <person name="Chan C."/>
        </authorList>
    </citation>
    <scope>NUCLEOTIDE SEQUENCE [LARGE SCALE GENOMIC DNA]</scope>
</reference>
<feature type="region of interest" description="Disordered" evidence="1">
    <location>
        <begin position="488"/>
        <end position="527"/>
    </location>
</feature>
<keyword evidence="4" id="KW-1185">Reference proteome</keyword>
<accession>A0ABP0II81</accession>
<feature type="region of interest" description="Disordered" evidence="1">
    <location>
        <begin position="19"/>
        <end position="74"/>
    </location>
</feature>
<evidence type="ECO:0000256" key="1">
    <source>
        <dbReference type="SAM" id="MobiDB-lite"/>
    </source>
</evidence>
<dbReference type="EMBL" id="CAXAMM010003736">
    <property type="protein sequence ID" value="CAK9001058.1"/>
    <property type="molecule type" value="Genomic_DNA"/>
</dbReference>
<proteinExistence type="predicted"/>
<sequence length="815" mass="88731">MEGAEMQIVEAQIDLDLAMPDDVDNGAAADAETGRGRSKSRSPKNKRGRAKTPKGKAKAKSKGGKSGRAAAEGETMQCPLPEFEASCPAPGNNLPRCNFDFVQFMQREKVALIASHSEEREPMSKKQWLAYAQEVKNHDMSEAEALAEWKRMVDDVDGFERASKGRNGEVRIYCPTREVKTSTRAREESYEVTKQAKARKFNESGLEELREDLRQRSGFSSVSGEEWRQYGGGKAAASNSALVNAAGLTQAGGVRSQANIKTLEEVVEGFAGDMDSIPPTPTPSQSVLGEEKPENPEQPPEIPKKGKNFDAGIWRMLEGTKNSATLAALDTECQDCWAEAVNSSEGKIKELIAFGGKAEDIVAPTNPDDLTRREVLTMKNQEEKAKAANTVLLGWLQSSMVDWQLLLGRPEGLLVSEEISTLGDLLPCNELKTVSDSKLNAVLEFEQSKACSAWFRDQVKTLRLLKALVNQTATKITTTIKTYQKAHKSAHDKKVAQAKKNAKKGKEKEGEAGSVSQPGEVASSGSSGVSVSSPLLTQEFLKSCQAIKVHALVEAFHKELGPEASCWAVPFVIKGLQAPVRERFENSNLRPAAEYFEQVVTEKASSLVRARCTPDHCQEVQQLLLGLLPKDRMVDLANAGLEDEKVLKAVVSTRLVAQGAQKPYAGFEYEDLGSWEVPVKGQKQVVLFQPGADMPFFMSNDGSKLLDAESKVLAKHAHVHTLTIAEGLYWPPGWACVSVSVGKSPCFSLSQSFLLRHLVTDGEDNVLNTALTSSSSGRQAWLDAWKKAQAALPSLPSPVKAAEEAAKETAEKMES</sequence>
<gene>
    <name evidence="2" type="ORF">SCF082_LOCUS6763</name>
    <name evidence="3" type="ORF">SCF082_LOCUS6777</name>
</gene>
<dbReference type="SUPFAM" id="SSF51197">
    <property type="entry name" value="Clavaminate synthase-like"/>
    <property type="match status" value="1"/>
</dbReference>
<feature type="compositionally biased region" description="Basic and acidic residues" evidence="1">
    <location>
        <begin position="801"/>
        <end position="815"/>
    </location>
</feature>
<comment type="caution">
    <text evidence="2">The sequence shown here is derived from an EMBL/GenBank/DDBJ whole genome shotgun (WGS) entry which is preliminary data.</text>
</comment>
<organism evidence="2 4">
    <name type="scientific">Durusdinium trenchii</name>
    <dbReference type="NCBI Taxonomy" id="1381693"/>
    <lineage>
        <taxon>Eukaryota</taxon>
        <taxon>Sar</taxon>
        <taxon>Alveolata</taxon>
        <taxon>Dinophyceae</taxon>
        <taxon>Suessiales</taxon>
        <taxon>Symbiodiniaceae</taxon>
        <taxon>Durusdinium</taxon>
    </lineage>
</organism>
<dbReference type="EMBL" id="CAXAMM010003747">
    <property type="protein sequence ID" value="CAK9001092.1"/>
    <property type="molecule type" value="Genomic_DNA"/>
</dbReference>